<dbReference type="InterPro" id="IPR011067">
    <property type="entry name" value="Plasmid_toxin/cell-grow_inhib"/>
</dbReference>
<dbReference type="Pfam" id="PF02452">
    <property type="entry name" value="PemK_toxin"/>
    <property type="match status" value="1"/>
</dbReference>
<reference evidence="1 2" key="1">
    <citation type="submission" date="2016-01" db="EMBL/GenBank/DDBJ databases">
        <authorList>
            <person name="Oliw E.H."/>
        </authorList>
    </citation>
    <scope>NUCLEOTIDE SEQUENCE [LARGE SCALE GENOMIC DNA]</scope>
    <source>
        <strain evidence="1">LMG 27134</strain>
    </source>
</reference>
<dbReference type="InterPro" id="IPR003477">
    <property type="entry name" value="PemK-like"/>
</dbReference>
<evidence type="ECO:0000313" key="1">
    <source>
        <dbReference type="EMBL" id="SAL15156.1"/>
    </source>
</evidence>
<dbReference type="OrthoDB" id="6064990at2"/>
<dbReference type="EMBL" id="FCOK02000003">
    <property type="protein sequence ID" value="SAL15156.1"/>
    <property type="molecule type" value="Genomic_DNA"/>
</dbReference>
<dbReference type="RefSeq" id="WP_062082135.1">
    <property type="nucleotide sequence ID" value="NZ_FCOK02000003.1"/>
</dbReference>
<dbReference type="Proteomes" id="UP000054683">
    <property type="component" value="Unassembled WGS sequence"/>
</dbReference>
<dbReference type="AlphaFoldDB" id="A0A158F5L4"/>
<organism evidence="1 2">
    <name type="scientific">Caballeronia udeis</name>
    <dbReference type="NCBI Taxonomy" id="1232866"/>
    <lineage>
        <taxon>Bacteria</taxon>
        <taxon>Pseudomonadati</taxon>
        <taxon>Pseudomonadota</taxon>
        <taxon>Betaproteobacteria</taxon>
        <taxon>Burkholderiales</taxon>
        <taxon>Burkholderiaceae</taxon>
        <taxon>Caballeronia</taxon>
    </lineage>
</organism>
<evidence type="ECO:0000313" key="2">
    <source>
        <dbReference type="Proteomes" id="UP000054683"/>
    </source>
</evidence>
<dbReference type="SUPFAM" id="SSF50118">
    <property type="entry name" value="Cell growth inhibitor/plasmid maintenance toxic component"/>
    <property type="match status" value="1"/>
</dbReference>
<dbReference type="Gene3D" id="2.30.30.110">
    <property type="match status" value="1"/>
</dbReference>
<accession>A0A158F5L4</accession>
<gene>
    <name evidence="1" type="ORF">AWB69_00684</name>
</gene>
<name>A0A158F5L4_9BURK</name>
<protein>
    <submittedName>
        <fullName evidence="1">Growth inhibitor PemK</fullName>
    </submittedName>
</protein>
<proteinExistence type="predicted"/>
<dbReference type="GO" id="GO:0003677">
    <property type="term" value="F:DNA binding"/>
    <property type="evidence" value="ECO:0007669"/>
    <property type="project" value="InterPro"/>
</dbReference>
<sequence>MRRGDLITVSVQGNYGKPRPALVLQSDLFSEHDSVTVLLLTSELRDTPLFRVTIEPDEINQLSKRSQVMVDKAVTMPREKLGDVFGRLEGELMISVNRAMAVFLGIA</sequence>